<feature type="domain" description="F5/8 type C" evidence="6">
    <location>
        <begin position="254"/>
        <end position="399"/>
    </location>
</feature>
<dbReference type="NCBIfam" id="NF012200">
    <property type="entry name" value="choice_anch_D"/>
    <property type="match status" value="1"/>
</dbReference>
<dbReference type="InterPro" id="IPR053879">
    <property type="entry name" value="HYDIN_VesB_CFA65-like_Ig"/>
</dbReference>
<dbReference type="InterPro" id="IPR000668">
    <property type="entry name" value="Peptidase_C1A_C"/>
</dbReference>
<dbReference type="PROSITE" id="PS00639">
    <property type="entry name" value="THIOL_PROTEASE_HIS"/>
    <property type="match status" value="1"/>
</dbReference>
<dbReference type="InterPro" id="IPR000601">
    <property type="entry name" value="PKD_dom"/>
</dbReference>
<dbReference type="GO" id="GO:0008234">
    <property type="term" value="F:cysteine-type peptidase activity"/>
    <property type="evidence" value="ECO:0007669"/>
    <property type="project" value="InterPro"/>
</dbReference>
<evidence type="ECO:0000256" key="4">
    <source>
        <dbReference type="ARBA" id="ARBA00023069"/>
    </source>
</evidence>
<dbReference type="InterPro" id="IPR035986">
    <property type="entry name" value="PKD_dom_sf"/>
</dbReference>
<dbReference type="SUPFAM" id="SSF49354">
    <property type="entry name" value="PapD-like"/>
    <property type="match status" value="1"/>
</dbReference>
<evidence type="ECO:0000259" key="6">
    <source>
        <dbReference type="PROSITE" id="PS50022"/>
    </source>
</evidence>
<evidence type="ECO:0000256" key="5">
    <source>
        <dbReference type="ARBA" id="ARBA00023273"/>
    </source>
</evidence>
<reference evidence="8" key="1">
    <citation type="submission" date="2020-06" db="EMBL/GenBank/DDBJ databases">
        <title>Unique genomic features of the anaerobic methanotrophic archaea.</title>
        <authorList>
            <person name="Chadwick G.L."/>
            <person name="Skennerton C.T."/>
            <person name="Laso-Perez R."/>
            <person name="Leu A.O."/>
            <person name="Speth D.R."/>
            <person name="Yu H."/>
            <person name="Morgan-Lang C."/>
            <person name="Hatzenpichler R."/>
            <person name="Goudeau D."/>
            <person name="Malmstrom R."/>
            <person name="Brazelton W.J."/>
            <person name="Woyke T."/>
            <person name="Hallam S.J."/>
            <person name="Tyson G.W."/>
            <person name="Wegener G."/>
            <person name="Boetius A."/>
            <person name="Orphan V."/>
        </authorList>
    </citation>
    <scope>NUCLEOTIDE SEQUENCE</scope>
</reference>
<dbReference type="Pfam" id="PF18911">
    <property type="entry name" value="PKD_4"/>
    <property type="match status" value="1"/>
</dbReference>
<dbReference type="CDD" id="cd00146">
    <property type="entry name" value="PKD"/>
    <property type="match status" value="1"/>
</dbReference>
<dbReference type="GO" id="GO:0005737">
    <property type="term" value="C:cytoplasm"/>
    <property type="evidence" value="ECO:0007669"/>
    <property type="project" value="UniProtKB-SubCell"/>
</dbReference>
<dbReference type="SUPFAM" id="SSF54001">
    <property type="entry name" value="Cysteine proteinases"/>
    <property type="match status" value="1"/>
</dbReference>
<evidence type="ECO:0000256" key="2">
    <source>
        <dbReference type="ARBA" id="ARBA00004496"/>
    </source>
</evidence>
<dbReference type="Pfam" id="PF00754">
    <property type="entry name" value="F5_F8_type_C"/>
    <property type="match status" value="1"/>
</dbReference>
<dbReference type="InterPro" id="IPR008979">
    <property type="entry name" value="Galactose-bd-like_sf"/>
</dbReference>
<dbReference type="Pfam" id="PF22544">
    <property type="entry name" value="HYDIN_VesB_CFA65-like_Ig"/>
    <property type="match status" value="1"/>
</dbReference>
<keyword evidence="3" id="KW-0963">Cytoplasm</keyword>
<dbReference type="Pfam" id="PF00112">
    <property type="entry name" value="Peptidase_C1"/>
    <property type="match status" value="1"/>
</dbReference>
<keyword evidence="4" id="KW-0969">Cilium</keyword>
<feature type="domain" description="PKD" evidence="7">
    <location>
        <begin position="180"/>
        <end position="259"/>
    </location>
</feature>
<dbReference type="InterPro" id="IPR022409">
    <property type="entry name" value="PKD/Chitinase_dom"/>
</dbReference>
<dbReference type="Gene3D" id="2.60.40.10">
    <property type="entry name" value="Immunoglobulins"/>
    <property type="match status" value="2"/>
</dbReference>
<gene>
    <name evidence="8" type="ORF">GNFHAPIE_00034</name>
</gene>
<dbReference type="Gene3D" id="2.60.120.260">
    <property type="entry name" value="Galactose-binding domain-like"/>
    <property type="match status" value="1"/>
</dbReference>
<dbReference type="PROSITE" id="PS50093">
    <property type="entry name" value="PKD"/>
    <property type="match status" value="1"/>
</dbReference>
<dbReference type="InterPro" id="IPR013783">
    <property type="entry name" value="Ig-like_fold"/>
</dbReference>
<accession>A0A7G9YIJ5</accession>
<evidence type="ECO:0000256" key="1">
    <source>
        <dbReference type="ARBA" id="ARBA00004138"/>
    </source>
</evidence>
<dbReference type="InterPro" id="IPR038765">
    <property type="entry name" value="Papain-like_cys_pep_sf"/>
</dbReference>
<dbReference type="Gene3D" id="3.90.70.10">
    <property type="entry name" value="Cysteine proteinases"/>
    <property type="match status" value="1"/>
</dbReference>
<dbReference type="InterPro" id="IPR008962">
    <property type="entry name" value="PapD-like_sf"/>
</dbReference>
<dbReference type="GO" id="GO:0006508">
    <property type="term" value="P:proteolysis"/>
    <property type="evidence" value="ECO:0007669"/>
    <property type="project" value="InterPro"/>
</dbReference>
<dbReference type="PROSITE" id="PS50022">
    <property type="entry name" value="FA58C_3"/>
    <property type="match status" value="1"/>
</dbReference>
<evidence type="ECO:0008006" key="9">
    <source>
        <dbReference type="Google" id="ProtNLM"/>
    </source>
</evidence>
<dbReference type="SUPFAM" id="SSF49299">
    <property type="entry name" value="PKD domain"/>
    <property type="match status" value="1"/>
</dbReference>
<dbReference type="AlphaFoldDB" id="A0A7G9YIJ5"/>
<dbReference type="SUPFAM" id="SSF49785">
    <property type="entry name" value="Galactose-binding domain-like"/>
    <property type="match status" value="1"/>
</dbReference>
<dbReference type="SMART" id="SM00089">
    <property type="entry name" value="PKD"/>
    <property type="match status" value="1"/>
</dbReference>
<sequence>MWAPEEGVGWANHAVVLVGYNDTGGYWIVKNSWGAGWGENGYAKVSYGNLEQYNYAYAVSGIMGPDPVADIEVTPDALDIGEVDIGKARSTNMAIQNVGTADLTYAITDDANWLTTSPTSGTVAPGDKTYITVTFDTADMTATDAGDHNATITVTSNDPVCNTTAVSAHITVVIGAPSPLVATIEADTVRGVAPLEVAFTGLGDGGCGTLAYEWDFGEDMDSESQNPTHSYDECGTYTATLTVTDKNGATESDSVIIRVIDPCEGAWINPVAATAQTAYGTRDKFNPANAIDDNLETRWFSKIKNDDSPSRIQFDLGDVKPVSRVRTMIYYRDAPMTVEIQVSTDEANWTTVASEFTITDGDTFIEIVFAETDARYVRLHETELNRIYGQCTEFDVYAGLR</sequence>
<dbReference type="EMBL" id="MT631276">
    <property type="protein sequence ID" value="QNO47829.1"/>
    <property type="molecule type" value="Genomic_DNA"/>
</dbReference>
<name>A0A7G9YIJ5_9EURY</name>
<dbReference type="InterPro" id="IPR000421">
    <property type="entry name" value="FA58C"/>
</dbReference>
<evidence type="ECO:0000259" key="7">
    <source>
        <dbReference type="PROSITE" id="PS50093"/>
    </source>
</evidence>
<evidence type="ECO:0000313" key="8">
    <source>
        <dbReference type="EMBL" id="QNO47829.1"/>
    </source>
</evidence>
<protein>
    <recommendedName>
        <fullName evidence="9">PKD domain-containing protein</fullName>
    </recommendedName>
</protein>
<comment type="subcellular location">
    <subcellularLocation>
        <location evidence="1">Cell projection</location>
        <location evidence="1">Cilium</location>
    </subcellularLocation>
    <subcellularLocation>
        <location evidence="2">Cytoplasm</location>
    </subcellularLocation>
</comment>
<dbReference type="InterPro" id="IPR025660">
    <property type="entry name" value="Pept_his_AS"/>
</dbReference>
<proteinExistence type="predicted"/>
<evidence type="ECO:0000256" key="3">
    <source>
        <dbReference type="ARBA" id="ARBA00022490"/>
    </source>
</evidence>
<organism evidence="8">
    <name type="scientific">Candidatus Methanogaster sp. ANME-2c ERB4</name>
    <dbReference type="NCBI Taxonomy" id="2759911"/>
    <lineage>
        <taxon>Archaea</taxon>
        <taxon>Methanobacteriati</taxon>
        <taxon>Methanobacteriota</taxon>
        <taxon>Stenosarchaea group</taxon>
        <taxon>Methanomicrobia</taxon>
        <taxon>Methanosarcinales</taxon>
        <taxon>ANME-2 cluster</taxon>
        <taxon>Candidatus Methanogasteraceae</taxon>
        <taxon>Candidatus Methanogaster</taxon>
    </lineage>
</organism>
<keyword evidence="5" id="KW-0966">Cell projection</keyword>